<dbReference type="EMBL" id="MWWY01000025">
    <property type="protein sequence ID" value="OZG64142.1"/>
    <property type="molecule type" value="Genomic_DNA"/>
</dbReference>
<proteinExistence type="predicted"/>
<dbReference type="OrthoDB" id="9985475at2"/>
<dbReference type="RefSeq" id="WP_158216446.1">
    <property type="nucleotide sequence ID" value="NZ_MWWY01000025.1"/>
</dbReference>
<protein>
    <submittedName>
        <fullName evidence="1">Uncharacterized protein</fullName>
    </submittedName>
</protein>
<name>A0A261FY95_9BIFI</name>
<reference evidence="1 2" key="1">
    <citation type="journal article" date="2017" name="BMC Genomics">
        <title>Comparative genomic and phylogenomic analyses of the Bifidobacteriaceae family.</title>
        <authorList>
            <person name="Lugli G.A."/>
            <person name="Milani C."/>
            <person name="Turroni F."/>
            <person name="Duranti S."/>
            <person name="Mancabelli L."/>
            <person name="Mangifesta M."/>
            <person name="Ferrario C."/>
            <person name="Modesto M."/>
            <person name="Mattarelli P."/>
            <person name="Jiri K."/>
            <person name="van Sinderen D."/>
            <person name="Ventura M."/>
        </authorList>
    </citation>
    <scope>NUCLEOTIDE SEQUENCE [LARGE SCALE GENOMIC DNA]</scope>
    <source>
        <strain evidence="1 2">DSM 100202</strain>
    </source>
</reference>
<comment type="caution">
    <text evidence="1">The sequence shown here is derived from an EMBL/GenBank/DDBJ whole genome shotgun (WGS) entry which is preliminary data.</text>
</comment>
<evidence type="ECO:0000313" key="1">
    <source>
        <dbReference type="EMBL" id="OZG64142.1"/>
    </source>
</evidence>
<dbReference type="Proteomes" id="UP000216074">
    <property type="component" value="Unassembled WGS sequence"/>
</dbReference>
<keyword evidence="2" id="KW-1185">Reference proteome</keyword>
<organism evidence="1 2">
    <name type="scientific">Bifidobacterium hapali</name>
    <dbReference type="NCBI Taxonomy" id="1630172"/>
    <lineage>
        <taxon>Bacteria</taxon>
        <taxon>Bacillati</taxon>
        <taxon>Actinomycetota</taxon>
        <taxon>Actinomycetes</taxon>
        <taxon>Bifidobacteriales</taxon>
        <taxon>Bifidobacteriaceae</taxon>
        <taxon>Bifidobacterium</taxon>
    </lineage>
</organism>
<sequence>MSIVDVGVRLERAPHRLTAQQARAELDRLRALFPAKSAIAAMGPDDVKRELAKRD</sequence>
<accession>A0A261FY95</accession>
<gene>
    <name evidence="1" type="ORF">BHAP_1309</name>
</gene>
<dbReference type="AlphaFoldDB" id="A0A261FY95"/>
<evidence type="ECO:0000313" key="2">
    <source>
        <dbReference type="Proteomes" id="UP000216074"/>
    </source>
</evidence>